<dbReference type="Gene3D" id="3.40.1190.20">
    <property type="match status" value="1"/>
</dbReference>
<evidence type="ECO:0000256" key="12">
    <source>
        <dbReference type="HAMAP-Rule" id="MF_01987"/>
    </source>
</evidence>
<feature type="binding site" evidence="12">
    <location>
        <begin position="48"/>
        <end position="52"/>
    </location>
    <ligand>
        <name>substrate</name>
    </ligand>
</feature>
<keyword evidence="15" id="KW-1185">Reference proteome</keyword>
<keyword evidence="11 12" id="KW-0119">Carbohydrate metabolism</keyword>
<dbReference type="EMBL" id="SOFS01000034">
    <property type="protein sequence ID" value="TFC18267.1"/>
    <property type="molecule type" value="Genomic_DNA"/>
</dbReference>
<feature type="active site" description="Proton acceptor" evidence="12">
    <location>
        <position position="260"/>
    </location>
</feature>
<comment type="caution">
    <text evidence="12">Lacks conserved residue(s) required for the propagation of feature annotation.</text>
</comment>
<sequence length="312" mass="31008">MSSFTPTADGGPIVVVGSINVDQLMVVERHPAPGETLIARSMEFLPGGKGANQAVAAARLGAHVSLVGATGSDSVAGLTMALLERAGVDLSAVSAIDGPTGLALVTVADDGENTIVVVPGANAAVGADVVGDAADLIARAAVVVLQGEIPAAGIEAAVRLATGRVVLNLAPVIAVDPATIRRADPLVVNEHEAALVLALVDPGTDIPRGDAELVARLRAWGVPAVVLTRGEQGAICSDSLGTTTVPSPRVAAVDSSGAGDAFVGALSGRLAAGSSLLDAVRLAVRVGAFAVRTLGTQQSYPGADDELPEVEK</sequence>
<dbReference type="Proteomes" id="UP000297604">
    <property type="component" value="Unassembled WGS sequence"/>
</dbReference>
<dbReference type="PROSITE" id="PS00584">
    <property type="entry name" value="PFKB_KINASES_2"/>
    <property type="match status" value="1"/>
</dbReference>
<keyword evidence="9 12" id="KW-0460">Magnesium</keyword>
<keyword evidence="10 12" id="KW-0630">Potassium</keyword>
<dbReference type="CDD" id="cd01174">
    <property type="entry name" value="ribokinase"/>
    <property type="match status" value="1"/>
</dbReference>
<protein>
    <recommendedName>
        <fullName evidence="3 12">Ribokinase</fullName>
        <shortName evidence="12">RK</shortName>
        <ecNumber evidence="2 12">2.7.1.15</ecNumber>
    </recommendedName>
</protein>
<accession>A0ABY2IMH5</accession>
<dbReference type="InterPro" id="IPR011877">
    <property type="entry name" value="Ribokinase"/>
</dbReference>
<keyword evidence="6 12" id="KW-0547">Nucleotide-binding</keyword>
<comment type="activity regulation">
    <text evidence="12">Activated by a monovalent cation that binds near, but not in, the active site. The most likely occupant of the site in vivo is potassium. Ion binding induces a conformational change that may alter substrate affinity.</text>
</comment>
<comment type="subcellular location">
    <subcellularLocation>
        <location evidence="12">Cytoplasm</location>
    </subcellularLocation>
</comment>
<evidence type="ECO:0000256" key="2">
    <source>
        <dbReference type="ARBA" id="ARBA00012035"/>
    </source>
</evidence>
<feature type="binding site" evidence="12">
    <location>
        <position position="295"/>
    </location>
    <ligand>
        <name>K(+)</name>
        <dbReference type="ChEBI" id="CHEBI:29103"/>
    </ligand>
</feature>
<feature type="binding site" evidence="12">
    <location>
        <position position="254"/>
    </location>
    <ligand>
        <name>K(+)</name>
        <dbReference type="ChEBI" id="CHEBI:29103"/>
    </ligand>
</feature>
<feature type="binding site" evidence="12">
    <location>
        <position position="256"/>
    </location>
    <ligand>
        <name>K(+)</name>
        <dbReference type="ChEBI" id="CHEBI:29103"/>
    </ligand>
</feature>
<dbReference type="Pfam" id="PF00294">
    <property type="entry name" value="PfkB"/>
    <property type="match status" value="1"/>
</dbReference>
<evidence type="ECO:0000256" key="6">
    <source>
        <dbReference type="ARBA" id="ARBA00022741"/>
    </source>
</evidence>
<comment type="subunit">
    <text evidence="12">Homodimer.</text>
</comment>
<reference evidence="14 15" key="1">
    <citation type="submission" date="2019-03" db="EMBL/GenBank/DDBJ databases">
        <title>Genomics of glacier-inhabiting Cryobacterium strains.</title>
        <authorList>
            <person name="Liu Q."/>
            <person name="Xin Y.-H."/>
        </authorList>
    </citation>
    <scope>NUCLEOTIDE SEQUENCE [LARGE SCALE GENOMIC DNA]</scope>
    <source>
        <strain evidence="14 15">MDB1-5</strain>
    </source>
</reference>
<comment type="catalytic activity">
    <reaction evidence="12">
        <text>D-ribose + ATP = D-ribose 5-phosphate + ADP + H(+)</text>
        <dbReference type="Rhea" id="RHEA:13697"/>
        <dbReference type="ChEBI" id="CHEBI:15378"/>
        <dbReference type="ChEBI" id="CHEBI:30616"/>
        <dbReference type="ChEBI" id="CHEBI:47013"/>
        <dbReference type="ChEBI" id="CHEBI:78346"/>
        <dbReference type="ChEBI" id="CHEBI:456216"/>
        <dbReference type="EC" id="2.7.1.15"/>
    </reaction>
</comment>
<evidence type="ECO:0000313" key="14">
    <source>
        <dbReference type="EMBL" id="TFC18267.1"/>
    </source>
</evidence>
<comment type="function">
    <text evidence="12">Catalyzes the phosphorylation of ribose at O-5 in a reaction requiring ATP and magnesium. The resulting D-ribose-5-phosphate can then be used either for sythesis of nucleotides, histidine, and tryptophan, or as a component of the pentose phosphate pathway.</text>
</comment>
<evidence type="ECO:0000256" key="9">
    <source>
        <dbReference type="ARBA" id="ARBA00022842"/>
    </source>
</evidence>
<feature type="binding site" evidence="12">
    <location>
        <position position="189"/>
    </location>
    <ligand>
        <name>ATP</name>
        <dbReference type="ChEBI" id="CHEBI:30616"/>
    </ligand>
</feature>
<feature type="binding site" evidence="12">
    <location>
        <begin position="20"/>
        <end position="22"/>
    </location>
    <ligand>
        <name>substrate</name>
    </ligand>
</feature>
<name>A0ABY2IMH5_9MICO</name>
<keyword evidence="5 12" id="KW-0479">Metal-binding</keyword>
<evidence type="ECO:0000256" key="7">
    <source>
        <dbReference type="ARBA" id="ARBA00022777"/>
    </source>
</evidence>
<evidence type="ECO:0000256" key="11">
    <source>
        <dbReference type="ARBA" id="ARBA00023277"/>
    </source>
</evidence>
<dbReference type="RefSeq" id="WP_134560385.1">
    <property type="nucleotide sequence ID" value="NZ_SOFS01000034.1"/>
</dbReference>
<evidence type="ECO:0000313" key="15">
    <source>
        <dbReference type="Proteomes" id="UP000297604"/>
    </source>
</evidence>
<dbReference type="PRINTS" id="PR00990">
    <property type="entry name" value="RIBOKINASE"/>
</dbReference>
<comment type="cofactor">
    <cofactor evidence="12">
        <name>Mg(2+)</name>
        <dbReference type="ChEBI" id="CHEBI:18420"/>
    </cofactor>
    <text evidence="12">Requires a divalent cation, most likely magnesium in vivo, as an electrophilic catalyst to aid phosphoryl group transfer. It is the chelate of the metal and the nucleotide that is the actual substrate.</text>
</comment>
<evidence type="ECO:0000256" key="4">
    <source>
        <dbReference type="ARBA" id="ARBA00022679"/>
    </source>
</evidence>
<dbReference type="EC" id="2.7.1.15" evidence="2 12"/>
<dbReference type="InterPro" id="IPR002173">
    <property type="entry name" value="Carboh/pur_kinase_PfkB_CS"/>
</dbReference>
<evidence type="ECO:0000256" key="5">
    <source>
        <dbReference type="ARBA" id="ARBA00022723"/>
    </source>
</evidence>
<comment type="pathway">
    <text evidence="12">Carbohydrate metabolism; D-ribose degradation; D-ribose 5-phosphate from beta-D-ribopyranose: step 2/2.</text>
</comment>
<feature type="binding site" evidence="12">
    <location>
        <position position="290"/>
    </location>
    <ligand>
        <name>K(+)</name>
        <dbReference type="ChEBI" id="CHEBI:29103"/>
    </ligand>
</feature>
<evidence type="ECO:0000256" key="3">
    <source>
        <dbReference type="ARBA" id="ARBA00016943"/>
    </source>
</evidence>
<organism evidence="14 15">
    <name type="scientific">Cryobacterium glucosi</name>
    <dbReference type="NCBI Taxonomy" id="1259175"/>
    <lineage>
        <taxon>Bacteria</taxon>
        <taxon>Bacillati</taxon>
        <taxon>Actinomycetota</taxon>
        <taxon>Actinomycetes</taxon>
        <taxon>Micrococcales</taxon>
        <taxon>Microbacteriaceae</taxon>
        <taxon>Cryobacterium</taxon>
    </lineage>
</organism>
<proteinExistence type="inferred from homology"/>
<comment type="similarity">
    <text evidence="1">Belongs to the carbohydrate kinase pfkB family.</text>
</comment>
<keyword evidence="8 12" id="KW-0067">ATP-binding</keyword>
<dbReference type="InterPro" id="IPR011611">
    <property type="entry name" value="PfkB_dom"/>
</dbReference>
<feature type="binding site" evidence="12">
    <location>
        <begin position="228"/>
        <end position="233"/>
    </location>
    <ligand>
        <name>ATP</name>
        <dbReference type="ChEBI" id="CHEBI:30616"/>
    </ligand>
</feature>
<keyword evidence="7 12" id="KW-0418">Kinase</keyword>
<evidence type="ECO:0000256" key="8">
    <source>
        <dbReference type="ARBA" id="ARBA00022840"/>
    </source>
</evidence>
<evidence type="ECO:0000256" key="10">
    <source>
        <dbReference type="ARBA" id="ARBA00022958"/>
    </source>
</evidence>
<feature type="domain" description="Carbohydrate kinase PfkB" evidence="13">
    <location>
        <begin position="13"/>
        <end position="301"/>
    </location>
</feature>
<feature type="binding site" evidence="12">
    <location>
        <position position="299"/>
    </location>
    <ligand>
        <name>K(+)</name>
        <dbReference type="ChEBI" id="CHEBI:29103"/>
    </ligand>
</feature>
<feature type="binding site" evidence="12">
    <location>
        <position position="293"/>
    </location>
    <ligand>
        <name>K(+)</name>
        <dbReference type="ChEBI" id="CHEBI:29103"/>
    </ligand>
</feature>
<comment type="similarity">
    <text evidence="12">Belongs to the carbohydrate kinase PfkB family. Ribokinase subfamily.</text>
</comment>
<feature type="binding site" evidence="12">
    <location>
        <position position="260"/>
    </location>
    <ligand>
        <name>substrate</name>
    </ligand>
</feature>
<comment type="caution">
    <text evidence="14">The sequence shown here is derived from an EMBL/GenBank/DDBJ whole genome shotgun (WGS) entry which is preliminary data.</text>
</comment>
<dbReference type="InterPro" id="IPR029056">
    <property type="entry name" value="Ribokinase-like"/>
</dbReference>
<dbReference type="HAMAP" id="MF_01987">
    <property type="entry name" value="Ribokinase"/>
    <property type="match status" value="1"/>
</dbReference>
<dbReference type="PANTHER" id="PTHR10584">
    <property type="entry name" value="SUGAR KINASE"/>
    <property type="match status" value="1"/>
</dbReference>
<keyword evidence="4 12" id="KW-0808">Transferase</keyword>
<feature type="binding site" evidence="12">
    <location>
        <position position="148"/>
    </location>
    <ligand>
        <name>substrate</name>
    </ligand>
</feature>
<keyword evidence="12" id="KW-0963">Cytoplasm</keyword>
<dbReference type="SUPFAM" id="SSF53613">
    <property type="entry name" value="Ribokinase-like"/>
    <property type="match status" value="1"/>
</dbReference>
<dbReference type="InterPro" id="IPR002139">
    <property type="entry name" value="Ribo/fructo_kinase"/>
</dbReference>
<feature type="binding site" evidence="12">
    <location>
        <begin position="259"/>
        <end position="260"/>
    </location>
    <ligand>
        <name>ATP</name>
        <dbReference type="ChEBI" id="CHEBI:30616"/>
    </ligand>
</feature>
<dbReference type="PANTHER" id="PTHR10584:SF166">
    <property type="entry name" value="RIBOKINASE"/>
    <property type="match status" value="1"/>
</dbReference>
<evidence type="ECO:0000259" key="13">
    <source>
        <dbReference type="Pfam" id="PF00294"/>
    </source>
</evidence>
<evidence type="ECO:0000256" key="1">
    <source>
        <dbReference type="ARBA" id="ARBA00005380"/>
    </source>
</evidence>
<gene>
    <name evidence="12" type="primary">rbsK</name>
    <name evidence="14" type="ORF">E3O46_14325</name>
</gene>